<organism evidence="5 6">
    <name type="scientific">Candidatus Clostridium radicumherbarum</name>
    <dbReference type="NCBI Taxonomy" id="3381662"/>
    <lineage>
        <taxon>Bacteria</taxon>
        <taxon>Bacillati</taxon>
        <taxon>Bacillota</taxon>
        <taxon>Clostridia</taxon>
        <taxon>Eubacteriales</taxon>
        <taxon>Clostridiaceae</taxon>
        <taxon>Clostridium</taxon>
    </lineage>
</organism>
<dbReference type="CDD" id="cd01166">
    <property type="entry name" value="KdgK"/>
    <property type="match status" value="1"/>
</dbReference>
<comment type="caution">
    <text evidence="5">The sequence shown here is derived from an EMBL/GenBank/DDBJ whole genome shotgun (WGS) entry which is preliminary data.</text>
</comment>
<gene>
    <name evidence="5" type="ORF">ACJDUH_01450</name>
</gene>
<protein>
    <submittedName>
        <fullName evidence="5">Sugar kinase</fullName>
    </submittedName>
</protein>
<evidence type="ECO:0000256" key="2">
    <source>
        <dbReference type="ARBA" id="ARBA00022679"/>
    </source>
</evidence>
<name>A0ABW8TMZ6_9CLOT</name>
<dbReference type="RefSeq" id="WP_406763375.1">
    <property type="nucleotide sequence ID" value="NZ_JBJHZY010000001.1"/>
</dbReference>
<dbReference type="PANTHER" id="PTHR43085:SF57">
    <property type="entry name" value="CARBOHYDRATE KINASE PFKB DOMAIN-CONTAINING PROTEIN"/>
    <property type="match status" value="1"/>
</dbReference>
<dbReference type="InterPro" id="IPR011611">
    <property type="entry name" value="PfkB_dom"/>
</dbReference>
<sequence length="314" mass="34484">MPEIILIGEPMAMFVADYVGKLEEVEKFTRSLAGAEVNVCIGLKRLGYDVSYVTKLGVDPFGKYIKNFLDKEKINTSYITFDSKFPTAFQLKSKTDVGDPEVVYFRKGTAASNISKEDIEKIDLSEVRLVHVTGIPPALSESCREATYELIKKAKEKGLYITFDPNLRPALWASKEEMVKVINDIASKCDMVMPGMAEGLTLTGSEDPAEIADFYLKLGVKTVIVKVGDKGAYVKTKEEAYTVPGFKVKKVVDTVGAGDGFAVGIISGLLEKLPLKEAVVRGNAIGSLQVMVSGDNEGLPSRKELKQYLEEQMR</sequence>
<proteinExistence type="inferred from homology"/>
<keyword evidence="2" id="KW-0808">Transferase</keyword>
<reference evidence="5 6" key="1">
    <citation type="submission" date="2024-11" db="EMBL/GenBank/DDBJ databases">
        <authorList>
            <person name="Heng Y.C."/>
            <person name="Lim A.C.H."/>
            <person name="Lee J.K.Y."/>
            <person name="Kittelmann S."/>
        </authorList>
    </citation>
    <scope>NUCLEOTIDE SEQUENCE [LARGE SCALE GENOMIC DNA]</scope>
    <source>
        <strain evidence="5 6">WILCCON 0202</strain>
    </source>
</reference>
<dbReference type="Pfam" id="PF00294">
    <property type="entry name" value="PfkB"/>
    <property type="match status" value="1"/>
</dbReference>
<keyword evidence="6" id="KW-1185">Reference proteome</keyword>
<evidence type="ECO:0000256" key="1">
    <source>
        <dbReference type="ARBA" id="ARBA00010688"/>
    </source>
</evidence>
<dbReference type="EMBL" id="JBJHZY010000001">
    <property type="protein sequence ID" value="MFL0266749.1"/>
    <property type="molecule type" value="Genomic_DNA"/>
</dbReference>
<dbReference type="InterPro" id="IPR050306">
    <property type="entry name" value="PfkB_Carbo_kinase"/>
</dbReference>
<accession>A0ABW8TMZ6</accession>
<dbReference type="PROSITE" id="PS00584">
    <property type="entry name" value="PFKB_KINASES_2"/>
    <property type="match status" value="1"/>
</dbReference>
<evidence type="ECO:0000313" key="6">
    <source>
        <dbReference type="Proteomes" id="UP001623661"/>
    </source>
</evidence>
<dbReference type="InterPro" id="IPR002173">
    <property type="entry name" value="Carboh/pur_kinase_PfkB_CS"/>
</dbReference>
<dbReference type="GO" id="GO:0016301">
    <property type="term" value="F:kinase activity"/>
    <property type="evidence" value="ECO:0007669"/>
    <property type="project" value="UniProtKB-KW"/>
</dbReference>
<feature type="domain" description="Carbohydrate kinase PfkB" evidence="4">
    <location>
        <begin position="2"/>
        <end position="301"/>
    </location>
</feature>
<evidence type="ECO:0000259" key="4">
    <source>
        <dbReference type="Pfam" id="PF00294"/>
    </source>
</evidence>
<dbReference type="InterPro" id="IPR029056">
    <property type="entry name" value="Ribokinase-like"/>
</dbReference>
<dbReference type="Gene3D" id="3.40.1190.20">
    <property type="match status" value="1"/>
</dbReference>
<keyword evidence="3 5" id="KW-0418">Kinase</keyword>
<dbReference type="SUPFAM" id="SSF53613">
    <property type="entry name" value="Ribokinase-like"/>
    <property type="match status" value="1"/>
</dbReference>
<dbReference type="Proteomes" id="UP001623661">
    <property type="component" value="Unassembled WGS sequence"/>
</dbReference>
<comment type="similarity">
    <text evidence="1">Belongs to the carbohydrate kinase PfkB family.</text>
</comment>
<evidence type="ECO:0000256" key="3">
    <source>
        <dbReference type="ARBA" id="ARBA00022777"/>
    </source>
</evidence>
<dbReference type="PANTHER" id="PTHR43085">
    <property type="entry name" value="HEXOKINASE FAMILY MEMBER"/>
    <property type="match status" value="1"/>
</dbReference>
<evidence type="ECO:0000313" key="5">
    <source>
        <dbReference type="EMBL" id="MFL0266749.1"/>
    </source>
</evidence>